<organism evidence="9">
    <name type="scientific">Copris tripartitus</name>
    <name type="common">Dung beetle</name>
    <dbReference type="NCBI Taxonomy" id="438892"/>
    <lineage>
        <taxon>Eukaryota</taxon>
        <taxon>Metazoa</taxon>
        <taxon>Ecdysozoa</taxon>
        <taxon>Arthropoda</taxon>
        <taxon>Hexapoda</taxon>
        <taxon>Insecta</taxon>
        <taxon>Pterygota</taxon>
        <taxon>Neoptera</taxon>
        <taxon>Endopterygota</taxon>
        <taxon>Coleoptera</taxon>
        <taxon>Polyphaga</taxon>
        <taxon>Scarabaeiformia</taxon>
        <taxon>Scarabaeidae</taxon>
        <taxon>Scarabaeinae</taxon>
        <taxon>Coprini</taxon>
        <taxon>Copris</taxon>
    </lineage>
</organism>
<dbReference type="Gene3D" id="2.170.140.10">
    <property type="entry name" value="Chitin binding domain"/>
    <property type="match status" value="1"/>
</dbReference>
<keyword evidence="1" id="KW-0147">Chitin-binding</keyword>
<evidence type="ECO:0000256" key="2">
    <source>
        <dbReference type="ARBA" id="ARBA00022729"/>
    </source>
</evidence>
<keyword evidence="2 7" id="KW-0732">Signal</keyword>
<dbReference type="AlphaFoldDB" id="A9XG02"/>
<feature type="compositionally biased region" description="Low complexity" evidence="6">
    <location>
        <begin position="87"/>
        <end position="109"/>
    </location>
</feature>
<dbReference type="PANTHER" id="PTHR23301:SF0">
    <property type="entry name" value="CHITIN-BINDING TYPE-2 DOMAIN-CONTAINING PROTEIN-RELATED"/>
    <property type="match status" value="1"/>
</dbReference>
<dbReference type="CAZy" id="CBM14">
    <property type="family name" value="Carbohydrate-Binding Module Family 14"/>
</dbReference>
<sequence length="159" mass="16932">MNNLLLIGIALTSVLLKTDAVPTCPSVNEDMATLLPHESDCTKFYKCETGVPIVYDCPPTLYFNPVLKVCDFPEEAGCGSGNGGSGSTTSTPTTGTTQTTSSGAPGTGPECPAEDGEFVTLFPHEDCTKFWKCDRGTSRRKGLSNRSLFQPNPFGLRLS</sequence>
<dbReference type="InterPro" id="IPR002557">
    <property type="entry name" value="Chitin-bd_dom"/>
</dbReference>
<evidence type="ECO:0000256" key="7">
    <source>
        <dbReference type="SAM" id="SignalP"/>
    </source>
</evidence>
<dbReference type="Pfam" id="PF01607">
    <property type="entry name" value="CBM_14"/>
    <property type="match status" value="1"/>
</dbReference>
<evidence type="ECO:0000256" key="4">
    <source>
        <dbReference type="ARBA" id="ARBA00023157"/>
    </source>
</evidence>
<dbReference type="SUPFAM" id="SSF57625">
    <property type="entry name" value="Invertebrate chitin-binding proteins"/>
    <property type="match status" value="1"/>
</dbReference>
<dbReference type="GO" id="GO:0008061">
    <property type="term" value="F:chitin binding"/>
    <property type="evidence" value="ECO:0007669"/>
    <property type="project" value="UniProtKB-KW"/>
</dbReference>
<dbReference type="GO" id="GO:0005576">
    <property type="term" value="C:extracellular region"/>
    <property type="evidence" value="ECO:0007669"/>
    <property type="project" value="InterPro"/>
</dbReference>
<evidence type="ECO:0000256" key="6">
    <source>
        <dbReference type="SAM" id="MobiDB-lite"/>
    </source>
</evidence>
<evidence type="ECO:0000256" key="3">
    <source>
        <dbReference type="ARBA" id="ARBA00022737"/>
    </source>
</evidence>
<dbReference type="InterPro" id="IPR036508">
    <property type="entry name" value="Chitin-bd_dom_sf"/>
</dbReference>
<dbReference type="EMBL" id="EF208963">
    <property type="protein sequence ID" value="ABP97092.1"/>
    <property type="molecule type" value="mRNA"/>
</dbReference>
<keyword evidence="4" id="KW-1015">Disulfide bond</keyword>
<dbReference type="PROSITE" id="PS50940">
    <property type="entry name" value="CHIT_BIND_II"/>
    <property type="match status" value="1"/>
</dbReference>
<dbReference type="PANTHER" id="PTHR23301">
    <property type="entry name" value="CHITIN BINDING PERITROPHIN-A"/>
    <property type="match status" value="1"/>
</dbReference>
<accession>A9XG02</accession>
<evidence type="ECO:0000313" key="9">
    <source>
        <dbReference type="EMBL" id="ABP97092.1"/>
    </source>
</evidence>
<evidence type="ECO:0000256" key="5">
    <source>
        <dbReference type="ARBA" id="ARBA00023180"/>
    </source>
</evidence>
<dbReference type="SMART" id="SM00494">
    <property type="entry name" value="ChtBD2"/>
    <property type="match status" value="1"/>
</dbReference>
<feature type="domain" description="Chitin-binding type-2" evidence="8">
    <location>
        <begin position="21"/>
        <end position="80"/>
    </location>
</feature>
<keyword evidence="3" id="KW-0677">Repeat</keyword>
<feature type="signal peptide" evidence="7">
    <location>
        <begin position="1"/>
        <end position="20"/>
    </location>
</feature>
<evidence type="ECO:0000256" key="1">
    <source>
        <dbReference type="ARBA" id="ARBA00022669"/>
    </source>
</evidence>
<reference evidence="9" key="1">
    <citation type="submission" date="2006-12" db="EMBL/GenBank/DDBJ databases">
        <title>Isolation and molecular cloning of cDNA for an inducible antibacterial protein of larvae of beetle, Copris tripartitus.</title>
        <authorList>
            <person name="Hwang J.S."/>
            <person name="Kim Y.J."/>
            <person name="Bang H.S."/>
            <person name="Yun E.Y."/>
            <person name="Ahn M.Y."/>
            <person name="Kim I.S."/>
            <person name="Kim S.R."/>
            <person name="Hwang S.J."/>
        </authorList>
    </citation>
    <scope>NUCLEOTIDE SEQUENCE</scope>
</reference>
<feature type="region of interest" description="Disordered" evidence="6">
    <location>
        <begin position="80"/>
        <end position="115"/>
    </location>
</feature>
<proteinExistence type="evidence at transcript level"/>
<keyword evidence="5" id="KW-0325">Glycoprotein</keyword>
<protein>
    <submittedName>
        <fullName evidence="9">Antibacterial peptide Cp6</fullName>
    </submittedName>
</protein>
<feature type="chain" id="PRO_5002746494" evidence="7">
    <location>
        <begin position="21"/>
        <end position="159"/>
    </location>
</feature>
<dbReference type="InterPro" id="IPR051940">
    <property type="entry name" value="Chitin_bind-dev_reg"/>
</dbReference>
<evidence type="ECO:0000259" key="8">
    <source>
        <dbReference type="PROSITE" id="PS50940"/>
    </source>
</evidence>
<name>A9XG02_COPTR</name>